<dbReference type="SMART" id="SM00754">
    <property type="entry name" value="CHRD"/>
    <property type="match status" value="1"/>
</dbReference>
<keyword evidence="4" id="KW-1185">Reference proteome</keyword>
<dbReference type="STRING" id="995034.SAMN05216219_2496"/>
<feature type="chain" id="PRO_5039158915" evidence="1">
    <location>
        <begin position="21"/>
        <end position="152"/>
    </location>
</feature>
<dbReference type="EMBL" id="FOVM01000007">
    <property type="protein sequence ID" value="SFN89388.1"/>
    <property type="molecule type" value="Genomic_DNA"/>
</dbReference>
<evidence type="ECO:0000313" key="3">
    <source>
        <dbReference type="EMBL" id="SFN89388.1"/>
    </source>
</evidence>
<evidence type="ECO:0000256" key="1">
    <source>
        <dbReference type="SAM" id="SignalP"/>
    </source>
</evidence>
<proteinExistence type="predicted"/>
<dbReference type="InterPro" id="IPR010895">
    <property type="entry name" value="CHRD"/>
</dbReference>
<dbReference type="AlphaFoldDB" id="A0A1I5CR00"/>
<keyword evidence="1" id="KW-0732">Signal</keyword>
<gene>
    <name evidence="3" type="ORF">SAMN05216219_2496</name>
</gene>
<dbReference type="Proteomes" id="UP000198867">
    <property type="component" value="Unassembled WGS sequence"/>
</dbReference>
<accession>A0A1I5CR00</accession>
<evidence type="ECO:0000259" key="2">
    <source>
        <dbReference type="SMART" id="SM00754"/>
    </source>
</evidence>
<name>A0A1I5CR00_9MICO</name>
<organism evidence="3 4">
    <name type="scientific">Mycetocola miduiensis</name>
    <dbReference type="NCBI Taxonomy" id="995034"/>
    <lineage>
        <taxon>Bacteria</taxon>
        <taxon>Bacillati</taxon>
        <taxon>Actinomycetota</taxon>
        <taxon>Actinomycetes</taxon>
        <taxon>Micrococcales</taxon>
        <taxon>Microbacteriaceae</taxon>
        <taxon>Mycetocola</taxon>
    </lineage>
</organism>
<sequence length="152" mass="15699">MRTRFMAAVASLGLVVGAVALPTAATATTADSSRSFLPFSFTRLTGAAEVPGPGDPDARGFAFVRWDTTDGTVCYNVFIRRIAPATAAHIHVGDENTAGPVVQPLEAPTDGYSAGCVDNDALAAALDSDPGNYYVNVHNVDFPAGAARGQLD</sequence>
<evidence type="ECO:0000313" key="4">
    <source>
        <dbReference type="Proteomes" id="UP000198867"/>
    </source>
</evidence>
<dbReference type="Pfam" id="PF07452">
    <property type="entry name" value="CHRD"/>
    <property type="match status" value="1"/>
</dbReference>
<feature type="signal peptide" evidence="1">
    <location>
        <begin position="1"/>
        <end position="20"/>
    </location>
</feature>
<dbReference type="RefSeq" id="WP_090711911.1">
    <property type="nucleotide sequence ID" value="NZ_FOVM01000007.1"/>
</dbReference>
<feature type="domain" description="CHRD" evidence="2">
    <location>
        <begin position="39"/>
        <end position="151"/>
    </location>
</feature>
<dbReference type="OrthoDB" id="8901345at2"/>
<reference evidence="4" key="1">
    <citation type="submission" date="2016-10" db="EMBL/GenBank/DDBJ databases">
        <authorList>
            <person name="Varghese N."/>
            <person name="Submissions S."/>
        </authorList>
    </citation>
    <scope>NUCLEOTIDE SEQUENCE [LARGE SCALE GENOMIC DNA]</scope>
    <source>
        <strain evidence="4">CGMCC 1.11101</strain>
    </source>
</reference>
<protein>
    <submittedName>
        <fullName evidence="3">CHRD domain-containing protein</fullName>
    </submittedName>
</protein>